<keyword evidence="3" id="KW-1003">Cell membrane</keyword>
<sequence>MIRVVVKLVLIFVLVYAGVTVWYGRLEDTLRQDIRSHETAVQRQPRKTTKILRQRPDYRIIIERNIFQAVIGGEPGGDEHLEPTALKLSLMGTVSGTKRDARAIIVDEQKKKQDLYKIGDSVQGALIQSIERGKVILQVHGRREVLLLKERQGGSRPDRRQLPPEPSMRSLRSRLTGAGEERLVPRIQPRRRSRYRLPLSVREERGGVEKAAVPAADDSLPPESRDNGQVPDSGGFSNE</sequence>
<keyword evidence="7 10" id="KW-1133">Transmembrane helix</keyword>
<protein>
    <recommendedName>
        <fullName evidence="11">Type II secretion system protein GspC N-terminal domain-containing protein</fullName>
    </recommendedName>
</protein>
<evidence type="ECO:0000256" key="5">
    <source>
        <dbReference type="ARBA" id="ARBA00022692"/>
    </source>
</evidence>
<evidence type="ECO:0000256" key="1">
    <source>
        <dbReference type="ARBA" id="ARBA00004533"/>
    </source>
</evidence>
<evidence type="ECO:0000256" key="8">
    <source>
        <dbReference type="ARBA" id="ARBA00023136"/>
    </source>
</evidence>
<feature type="compositionally biased region" description="Basic and acidic residues" evidence="9">
    <location>
        <begin position="150"/>
        <end position="162"/>
    </location>
</feature>
<dbReference type="GO" id="GO:0005886">
    <property type="term" value="C:plasma membrane"/>
    <property type="evidence" value="ECO:0007669"/>
    <property type="project" value="UniProtKB-SubCell"/>
</dbReference>
<name>A0A3B0VPA1_9ZZZZ</name>
<evidence type="ECO:0000313" key="12">
    <source>
        <dbReference type="EMBL" id="VAW40197.1"/>
    </source>
</evidence>
<dbReference type="EMBL" id="UOEY01000098">
    <property type="protein sequence ID" value="VAW40197.1"/>
    <property type="molecule type" value="Genomic_DNA"/>
</dbReference>
<reference evidence="12" key="1">
    <citation type="submission" date="2018-06" db="EMBL/GenBank/DDBJ databases">
        <authorList>
            <person name="Zhirakovskaya E."/>
        </authorList>
    </citation>
    <scope>NUCLEOTIDE SEQUENCE</scope>
</reference>
<feature type="domain" description="Type II secretion system protein GspC N-terminal" evidence="11">
    <location>
        <begin position="57"/>
        <end position="147"/>
    </location>
</feature>
<evidence type="ECO:0000256" key="4">
    <source>
        <dbReference type="ARBA" id="ARBA00022519"/>
    </source>
</evidence>
<dbReference type="Gene3D" id="2.30.30.830">
    <property type="match status" value="1"/>
</dbReference>
<keyword evidence="5 10" id="KW-0812">Transmembrane</keyword>
<keyword evidence="2" id="KW-0813">Transport</keyword>
<dbReference type="InterPro" id="IPR024961">
    <property type="entry name" value="T2SS_GspC_N"/>
</dbReference>
<keyword evidence="8 10" id="KW-0472">Membrane</keyword>
<evidence type="ECO:0000256" key="6">
    <source>
        <dbReference type="ARBA" id="ARBA00022927"/>
    </source>
</evidence>
<accession>A0A3B0VPA1</accession>
<evidence type="ECO:0000256" key="10">
    <source>
        <dbReference type="SAM" id="Phobius"/>
    </source>
</evidence>
<dbReference type="Pfam" id="PF11356">
    <property type="entry name" value="T2SSC"/>
    <property type="match status" value="1"/>
</dbReference>
<evidence type="ECO:0000256" key="9">
    <source>
        <dbReference type="SAM" id="MobiDB-lite"/>
    </source>
</evidence>
<dbReference type="GO" id="GO:0015031">
    <property type="term" value="P:protein transport"/>
    <property type="evidence" value="ECO:0007669"/>
    <property type="project" value="UniProtKB-KW"/>
</dbReference>
<gene>
    <name evidence="12" type="ORF">MNBD_DELTA04-1636</name>
</gene>
<feature type="region of interest" description="Disordered" evidence="9">
    <location>
        <begin position="150"/>
        <end position="239"/>
    </location>
</feature>
<evidence type="ECO:0000259" key="11">
    <source>
        <dbReference type="Pfam" id="PF11356"/>
    </source>
</evidence>
<evidence type="ECO:0000256" key="7">
    <source>
        <dbReference type="ARBA" id="ARBA00022989"/>
    </source>
</evidence>
<keyword evidence="4" id="KW-0997">Cell inner membrane</keyword>
<feature type="transmembrane region" description="Helical" evidence="10">
    <location>
        <begin position="6"/>
        <end position="26"/>
    </location>
</feature>
<evidence type="ECO:0000256" key="3">
    <source>
        <dbReference type="ARBA" id="ARBA00022475"/>
    </source>
</evidence>
<proteinExistence type="predicted"/>
<dbReference type="AlphaFoldDB" id="A0A3B0VPA1"/>
<organism evidence="12">
    <name type="scientific">hydrothermal vent metagenome</name>
    <dbReference type="NCBI Taxonomy" id="652676"/>
    <lineage>
        <taxon>unclassified sequences</taxon>
        <taxon>metagenomes</taxon>
        <taxon>ecological metagenomes</taxon>
    </lineage>
</organism>
<evidence type="ECO:0000256" key="2">
    <source>
        <dbReference type="ARBA" id="ARBA00022448"/>
    </source>
</evidence>
<comment type="subcellular location">
    <subcellularLocation>
        <location evidence="1">Cell inner membrane</location>
    </subcellularLocation>
</comment>
<keyword evidence="6" id="KW-0653">Protein transport</keyword>